<evidence type="ECO:0000313" key="1">
    <source>
        <dbReference type="EMBL" id="CCC48830.1"/>
    </source>
</evidence>
<reference evidence="1" key="1">
    <citation type="journal article" date="2012" name="Proc. Natl. Acad. Sci. U.S.A.">
        <title>Antigenic diversity is generated by distinct evolutionary mechanisms in African trypanosome species.</title>
        <authorList>
            <person name="Jackson A.P."/>
            <person name="Berry A."/>
            <person name="Aslett M."/>
            <person name="Allison H.C."/>
            <person name="Burton P."/>
            <person name="Vavrova-Anderson J."/>
            <person name="Brown R."/>
            <person name="Browne H."/>
            <person name="Corton N."/>
            <person name="Hauser H."/>
            <person name="Gamble J."/>
            <person name="Gilderthorp R."/>
            <person name="Marcello L."/>
            <person name="McQuillan J."/>
            <person name="Otto T.D."/>
            <person name="Quail M.A."/>
            <person name="Sanders M.J."/>
            <person name="van Tonder A."/>
            <person name="Ginger M.L."/>
            <person name="Field M.C."/>
            <person name="Barry J.D."/>
            <person name="Hertz-Fowler C."/>
            <person name="Berriman M."/>
        </authorList>
    </citation>
    <scope>NUCLEOTIDE SEQUENCE</scope>
    <source>
        <strain evidence="1">Y486</strain>
    </source>
</reference>
<sequence>MLSKRTRSISDGLWRFDFFLFTRCFPCFPGIWLQSSRWRPLLLVCGPFALTSKNVSKRVKRSNMQKATNVKDAETGGGCWRFHRSGHKILNGDVAYMVHTVSVFAKRKTKRNETVPVPHRYMSAFQKKKRKRGGFAHLTSSHVDF</sequence>
<dbReference type="AlphaFoldDB" id="G0TXY6"/>
<accession>G0TXY6</accession>
<gene>
    <name evidence="1" type="ORF">TVY486_0701680</name>
</gene>
<protein>
    <submittedName>
        <fullName evidence="1">Uncharacterized protein</fullName>
    </submittedName>
</protein>
<proteinExistence type="predicted"/>
<dbReference type="EMBL" id="HE573023">
    <property type="protein sequence ID" value="CCC48830.1"/>
    <property type="molecule type" value="Genomic_DNA"/>
</dbReference>
<organism evidence="1">
    <name type="scientific">Trypanosoma vivax (strain Y486)</name>
    <dbReference type="NCBI Taxonomy" id="1055687"/>
    <lineage>
        <taxon>Eukaryota</taxon>
        <taxon>Discoba</taxon>
        <taxon>Euglenozoa</taxon>
        <taxon>Kinetoplastea</taxon>
        <taxon>Metakinetoplastina</taxon>
        <taxon>Trypanosomatida</taxon>
        <taxon>Trypanosomatidae</taxon>
        <taxon>Trypanosoma</taxon>
        <taxon>Duttonella</taxon>
    </lineage>
</organism>
<name>G0TXY6_TRYVY</name>